<evidence type="ECO:0000313" key="3">
    <source>
        <dbReference type="Proteomes" id="UP000265798"/>
    </source>
</evidence>
<accession>A0A396ZHX5</accession>
<dbReference type="RefSeq" id="WP_118967892.1">
    <property type="nucleotide sequence ID" value="NZ_QHCT01000001.1"/>
</dbReference>
<organism evidence="2 3">
    <name type="scientific">Leptospira stimsonii</name>
    <dbReference type="NCBI Taxonomy" id="2202203"/>
    <lineage>
        <taxon>Bacteria</taxon>
        <taxon>Pseudomonadati</taxon>
        <taxon>Spirochaetota</taxon>
        <taxon>Spirochaetia</taxon>
        <taxon>Leptospirales</taxon>
        <taxon>Leptospiraceae</taxon>
        <taxon>Leptospira</taxon>
    </lineage>
</organism>
<reference evidence="3" key="1">
    <citation type="submission" date="2018-05" db="EMBL/GenBank/DDBJ databases">
        <title>Leptospira yasudae sp. nov. and Leptospira stimsonii sp. nov., two pathogenic species of the genus Leptospira isolated from environmental sources.</title>
        <authorList>
            <person name="Casanovas-Massana A."/>
            <person name="Hamond C."/>
            <person name="Santos L.A."/>
            <person name="Hacker K.P."/>
            <person name="Balassiano I."/>
            <person name="Medeiros M.A."/>
            <person name="Reis M.G."/>
            <person name="Ko A.I."/>
            <person name="Wunder E.A."/>
        </authorList>
    </citation>
    <scope>NUCLEOTIDE SEQUENCE [LARGE SCALE GENOMIC DNA]</scope>
    <source>
        <strain evidence="3">Yale</strain>
    </source>
</reference>
<feature type="coiled-coil region" evidence="1">
    <location>
        <begin position="81"/>
        <end position="125"/>
    </location>
</feature>
<keyword evidence="1" id="KW-0175">Coiled coil</keyword>
<dbReference type="EMBL" id="QHCT01000001">
    <property type="protein sequence ID" value="RHX93098.1"/>
    <property type="molecule type" value="Genomic_DNA"/>
</dbReference>
<dbReference type="Proteomes" id="UP000265798">
    <property type="component" value="Unassembled WGS sequence"/>
</dbReference>
<protein>
    <submittedName>
        <fullName evidence="2">Uncharacterized protein</fullName>
    </submittedName>
</protein>
<dbReference type="NCBIfam" id="NF047433">
    <property type="entry name" value="Lepto_7_Nterm"/>
    <property type="match status" value="1"/>
</dbReference>
<gene>
    <name evidence="2" type="ORF">DLM75_00190</name>
</gene>
<comment type="caution">
    <text evidence="2">The sequence shown here is derived from an EMBL/GenBank/DDBJ whole genome shotgun (WGS) entry which is preliminary data.</text>
</comment>
<sequence>MKKIISLSLSVFLFTNLSLGSETILLKSGDKLEGSIVSQDKESVTFKLADGNTKVYPKSAIRKISFAKIVEPTPVKKEPQVSEQEKKIKEDKELAEKQKLEDEKLKAKEEKLKKREEQLAKAKRHYLEGSFGVGGGENQSELRPFFQTVQLAGLLFSSGGQVELQSTPYRSKNHSSTTRLFYAWNRFTFEIRGTEAKGNLDVGGFQTLSYGGGSGSSSTPERATNILLGNGTTKFQKISSRIGFTPYPHPVLDLQILGGIERIWTKTSQEVDSLGGITPTGINPNRVSYRETSNPFKGYSFGIGFEWKFLERFTLQGQLLRLDMRGPSSFQSNEFRFEVAPLKFSQFGLDYQWRSTGTEVNLKFSAKIKGDVSLFVEASNLTLKNKLQSGYITENEGSGNTDPSQILLKVFAPQILIPILLDSKTVLTYVQVGANYRFNF</sequence>
<evidence type="ECO:0000256" key="1">
    <source>
        <dbReference type="SAM" id="Coils"/>
    </source>
</evidence>
<evidence type="ECO:0000313" key="2">
    <source>
        <dbReference type="EMBL" id="RHX93098.1"/>
    </source>
</evidence>
<proteinExistence type="predicted"/>
<dbReference type="OrthoDB" id="343554at2"/>
<dbReference type="AlphaFoldDB" id="A0A396ZHX5"/>
<name>A0A396ZHX5_9LEPT</name>